<feature type="transmembrane region" description="Helical" evidence="5">
    <location>
        <begin position="58"/>
        <end position="78"/>
    </location>
</feature>
<feature type="transmembrane region" description="Helical" evidence="5">
    <location>
        <begin position="338"/>
        <end position="357"/>
    </location>
</feature>
<keyword evidence="2 5" id="KW-0812">Transmembrane</keyword>
<evidence type="ECO:0000259" key="6">
    <source>
        <dbReference type="Pfam" id="PF04932"/>
    </source>
</evidence>
<feature type="domain" description="O-antigen ligase-related" evidence="6">
    <location>
        <begin position="192"/>
        <end position="346"/>
    </location>
</feature>
<feature type="transmembrane region" description="Helical" evidence="5">
    <location>
        <begin position="163"/>
        <end position="180"/>
    </location>
</feature>
<keyword evidence="4 5" id="KW-0472">Membrane</keyword>
<dbReference type="AlphaFoldDB" id="A0AAU7F5Q4"/>
<feature type="transmembrane region" description="Helical" evidence="5">
    <location>
        <begin position="392"/>
        <end position="410"/>
    </location>
</feature>
<feature type="transmembrane region" description="Helical" evidence="5">
    <location>
        <begin position="187"/>
        <end position="202"/>
    </location>
</feature>
<evidence type="ECO:0000256" key="1">
    <source>
        <dbReference type="ARBA" id="ARBA00004141"/>
    </source>
</evidence>
<keyword evidence="3 5" id="KW-1133">Transmembrane helix</keyword>
<reference evidence="7" key="1">
    <citation type="submission" date="2024-05" db="EMBL/GenBank/DDBJ databases">
        <authorList>
            <person name="Yang L."/>
            <person name="Pan L."/>
        </authorList>
    </citation>
    <scope>NUCLEOTIDE SEQUENCE</scope>
    <source>
        <strain evidence="7">FCG-7</strain>
    </source>
</reference>
<dbReference type="GO" id="GO:0016874">
    <property type="term" value="F:ligase activity"/>
    <property type="evidence" value="ECO:0007669"/>
    <property type="project" value="UniProtKB-KW"/>
</dbReference>
<feature type="transmembrane region" description="Helical" evidence="5">
    <location>
        <begin position="110"/>
        <end position="130"/>
    </location>
</feature>
<dbReference type="Pfam" id="PF04932">
    <property type="entry name" value="Wzy_C"/>
    <property type="match status" value="1"/>
</dbReference>
<dbReference type="KEGG" id="cmav:ABHF33_10045"/>
<sequence length="421" mass="46562">MQIKPSSWNIGLIHCLMFLFPAVLVTVPKSYGVIAASLILLALIKGRCRLSGLSKQDILFIALILIYPAYLLLDLLFHRGEWGGVDYALRALICVILLLFWREQTIKPRYMMAGMVVGAVWGLGLALYQLQYCVSDVLFLAGQANQAFYCGDDQGRPGGMTNPIPFAQIMAVYAMVLLIWRNQLPRFCWVLGVVCAGLTLFLSGTRGAMLGFMVVAFALPLFMVRWNVKKLIAALAFLLLGMFGVASSGWMQQTIRITEFKADMSRYEQGDANTSSGIRLMLWQQAWQAFQEKPLLGLGSGRFSAYLAERVEQKQAPAYLAQFGHAHNQYLETLANNGALGLAALLLSMLGSAYLFMRRAIERQGAARAAACSGGAMVGMMLVFNLTQPMYAHHITAVFYFLMLAVFWHLSGQQDTSDSVA</sequence>
<gene>
    <name evidence="7" type="ORF">ABHF33_10045</name>
</gene>
<keyword evidence="7" id="KW-0436">Ligase</keyword>
<dbReference type="EMBL" id="CP157355">
    <property type="protein sequence ID" value="XBL99411.1"/>
    <property type="molecule type" value="Genomic_DNA"/>
</dbReference>
<feature type="transmembrane region" description="Helical" evidence="5">
    <location>
        <begin position="7"/>
        <end position="24"/>
    </location>
</feature>
<dbReference type="PANTHER" id="PTHR37422:SF17">
    <property type="entry name" value="O-ANTIGEN LIGASE"/>
    <property type="match status" value="1"/>
</dbReference>
<dbReference type="GO" id="GO:0016020">
    <property type="term" value="C:membrane"/>
    <property type="evidence" value="ECO:0007669"/>
    <property type="project" value="UniProtKB-SubCell"/>
</dbReference>
<evidence type="ECO:0000313" key="7">
    <source>
        <dbReference type="EMBL" id="XBL99411.1"/>
    </source>
</evidence>
<comment type="subcellular location">
    <subcellularLocation>
        <location evidence="1">Membrane</location>
        <topology evidence="1">Multi-pass membrane protein</topology>
    </subcellularLocation>
</comment>
<proteinExistence type="predicted"/>
<evidence type="ECO:0000256" key="3">
    <source>
        <dbReference type="ARBA" id="ARBA00022989"/>
    </source>
</evidence>
<feature type="transmembrane region" description="Helical" evidence="5">
    <location>
        <begin position="208"/>
        <end position="224"/>
    </location>
</feature>
<evidence type="ECO:0000256" key="4">
    <source>
        <dbReference type="ARBA" id="ARBA00023136"/>
    </source>
</evidence>
<dbReference type="RefSeq" id="WP_348943837.1">
    <property type="nucleotide sequence ID" value="NZ_CP157355.1"/>
</dbReference>
<feature type="transmembrane region" description="Helical" evidence="5">
    <location>
        <begin position="231"/>
        <end position="251"/>
    </location>
</feature>
<protein>
    <submittedName>
        <fullName evidence="7">O-antigen ligase family protein</fullName>
    </submittedName>
</protein>
<evidence type="ECO:0000256" key="2">
    <source>
        <dbReference type="ARBA" id="ARBA00022692"/>
    </source>
</evidence>
<organism evidence="7">
    <name type="scientific">Chitinibacter mangrovi</name>
    <dbReference type="NCBI Taxonomy" id="3153927"/>
    <lineage>
        <taxon>Bacteria</taxon>
        <taxon>Pseudomonadati</taxon>
        <taxon>Pseudomonadota</taxon>
        <taxon>Betaproteobacteria</taxon>
        <taxon>Neisseriales</taxon>
        <taxon>Chitinibacteraceae</taxon>
        <taxon>Chitinibacter</taxon>
    </lineage>
</organism>
<dbReference type="PANTHER" id="PTHR37422">
    <property type="entry name" value="TEICHURONIC ACID BIOSYNTHESIS PROTEIN TUAE"/>
    <property type="match status" value="1"/>
</dbReference>
<dbReference type="InterPro" id="IPR007016">
    <property type="entry name" value="O-antigen_ligase-rel_domated"/>
</dbReference>
<evidence type="ECO:0000256" key="5">
    <source>
        <dbReference type="SAM" id="Phobius"/>
    </source>
</evidence>
<name>A0AAU7F5Q4_9NEIS</name>
<feature type="transmembrane region" description="Helical" evidence="5">
    <location>
        <begin position="369"/>
        <end position="386"/>
    </location>
</feature>
<accession>A0AAU7F5Q4</accession>
<dbReference type="InterPro" id="IPR051533">
    <property type="entry name" value="WaaL-like"/>
</dbReference>
<feature type="transmembrane region" description="Helical" evidence="5">
    <location>
        <begin position="84"/>
        <end position="101"/>
    </location>
</feature>